<evidence type="ECO:0000313" key="2">
    <source>
        <dbReference type="Proteomes" id="UP000254116"/>
    </source>
</evidence>
<organism evidence="1 2">
    <name type="scientific">Staphylococcus aureus</name>
    <dbReference type="NCBI Taxonomy" id="1280"/>
    <lineage>
        <taxon>Bacteria</taxon>
        <taxon>Bacillati</taxon>
        <taxon>Bacillota</taxon>
        <taxon>Bacilli</taxon>
        <taxon>Bacillales</taxon>
        <taxon>Staphylococcaceae</taxon>
        <taxon>Staphylococcus</taxon>
    </lineage>
</organism>
<proteinExistence type="predicted"/>
<name>A0A380EA35_STAAU</name>
<accession>A0A380EA35</accession>
<dbReference type="AlphaFoldDB" id="A0A380EA35"/>
<dbReference type="RefSeq" id="WP_115287128.1">
    <property type="nucleotide sequence ID" value="NZ_JAJHOY010000002.1"/>
</dbReference>
<dbReference type="EMBL" id="UHBY01000001">
    <property type="protein sequence ID" value="SUL28645.1"/>
    <property type="molecule type" value="Genomic_DNA"/>
</dbReference>
<dbReference type="PROSITE" id="PS51257">
    <property type="entry name" value="PROKAR_LIPOPROTEIN"/>
    <property type="match status" value="1"/>
</dbReference>
<dbReference type="Proteomes" id="UP000254116">
    <property type="component" value="Unassembled WGS sequence"/>
</dbReference>
<protein>
    <recommendedName>
        <fullName evidence="3">Lipoprotein</fullName>
    </recommendedName>
</protein>
<evidence type="ECO:0000313" key="1">
    <source>
        <dbReference type="EMBL" id="SUL28645.1"/>
    </source>
</evidence>
<gene>
    <name evidence="1" type="ORF">NCTC10702_00029</name>
</gene>
<reference evidence="1 2" key="1">
    <citation type="submission" date="2018-06" db="EMBL/GenBank/DDBJ databases">
        <authorList>
            <consortium name="Pathogen Informatics"/>
            <person name="Doyle S."/>
        </authorList>
    </citation>
    <scope>NUCLEOTIDE SEQUENCE [LARGE SCALE GENOMIC DNA]</scope>
    <source>
        <strain evidence="1 2">NCTC10702</strain>
    </source>
</reference>
<sequence>MKNIFGFVFFLSVVLLLSGCSKSGIEEITPKEAHDKLKNPKNEYVIAISDLSRAGEEHIYNSKKILEKVAEEKGIKIYYAIYDSNNEKHEKDFDENGKFKGHTSNFYYAEKGKKVEDMDYKSLGVAESSKVNISAEVLGRFIDQKEEEGF</sequence>
<evidence type="ECO:0008006" key="3">
    <source>
        <dbReference type="Google" id="ProtNLM"/>
    </source>
</evidence>